<accession>A0A6A6ZLF7</accession>
<dbReference type="InterPro" id="IPR022085">
    <property type="entry name" value="OpdG"/>
</dbReference>
<dbReference type="EMBL" id="MU006235">
    <property type="protein sequence ID" value="KAF2821941.1"/>
    <property type="molecule type" value="Genomic_DNA"/>
</dbReference>
<evidence type="ECO:0000256" key="1">
    <source>
        <dbReference type="SAM" id="Coils"/>
    </source>
</evidence>
<protein>
    <submittedName>
        <fullName evidence="2">Uncharacterized protein</fullName>
    </submittedName>
</protein>
<dbReference type="AlphaFoldDB" id="A0A6A6ZLF7"/>
<reference evidence="2" key="1">
    <citation type="journal article" date="2020" name="Stud. Mycol.">
        <title>101 Dothideomycetes genomes: a test case for predicting lifestyles and emergence of pathogens.</title>
        <authorList>
            <person name="Haridas S."/>
            <person name="Albert R."/>
            <person name="Binder M."/>
            <person name="Bloem J."/>
            <person name="Labutti K."/>
            <person name="Salamov A."/>
            <person name="Andreopoulos B."/>
            <person name="Baker S."/>
            <person name="Barry K."/>
            <person name="Bills G."/>
            <person name="Bluhm B."/>
            <person name="Cannon C."/>
            <person name="Castanera R."/>
            <person name="Culley D."/>
            <person name="Daum C."/>
            <person name="Ezra D."/>
            <person name="Gonzalez J."/>
            <person name="Henrissat B."/>
            <person name="Kuo A."/>
            <person name="Liang C."/>
            <person name="Lipzen A."/>
            <person name="Lutzoni F."/>
            <person name="Magnuson J."/>
            <person name="Mondo S."/>
            <person name="Nolan M."/>
            <person name="Ohm R."/>
            <person name="Pangilinan J."/>
            <person name="Park H.-J."/>
            <person name="Ramirez L."/>
            <person name="Alfaro M."/>
            <person name="Sun H."/>
            <person name="Tritt A."/>
            <person name="Yoshinaga Y."/>
            <person name="Zwiers L.-H."/>
            <person name="Turgeon B."/>
            <person name="Goodwin S."/>
            <person name="Spatafora J."/>
            <person name="Crous P."/>
            <person name="Grigoriev I."/>
        </authorList>
    </citation>
    <scope>NUCLEOTIDE SEQUENCE</scope>
    <source>
        <strain evidence="2">CBS 113818</strain>
    </source>
</reference>
<name>A0A6A6ZLF7_9PLEO</name>
<dbReference type="PANTHER" id="PTHR38797:SF6">
    <property type="match status" value="1"/>
</dbReference>
<dbReference type="Proteomes" id="UP000799424">
    <property type="component" value="Unassembled WGS sequence"/>
</dbReference>
<sequence length="236" mass="27387">MNDIVPKVAPVEQTALVEFVRKLQQQKVIDPATGDQLRFDQDYDKPVWTEVPNLGINVADYWNFDPNEDSSDPEEEGKYYNQVAFLAQLTSSPANFVPNPEKTTGPFDFSLYALRDFRSAFEHTAEPRAPNTVLLHSVSLWMIYATDRLWANVQAKRDHRHKSSNSNPAKEGDAYLKQKKNWVGFNKERWDIWVKGLNEGREVEDEQTRALVERALEEVKRVEDQGWRLEEDEKFA</sequence>
<dbReference type="OrthoDB" id="3350591at2759"/>
<gene>
    <name evidence="2" type="ORF">CC86DRAFT_448412</name>
</gene>
<keyword evidence="1" id="KW-0175">Coiled coil</keyword>
<dbReference type="InterPro" id="IPR053204">
    <property type="entry name" value="Oxopyrrolidines_Biosynth-assoc"/>
</dbReference>
<organism evidence="2 3">
    <name type="scientific">Ophiobolus disseminans</name>
    <dbReference type="NCBI Taxonomy" id="1469910"/>
    <lineage>
        <taxon>Eukaryota</taxon>
        <taxon>Fungi</taxon>
        <taxon>Dikarya</taxon>
        <taxon>Ascomycota</taxon>
        <taxon>Pezizomycotina</taxon>
        <taxon>Dothideomycetes</taxon>
        <taxon>Pleosporomycetidae</taxon>
        <taxon>Pleosporales</taxon>
        <taxon>Pleosporineae</taxon>
        <taxon>Phaeosphaeriaceae</taxon>
        <taxon>Ophiobolus</taxon>
    </lineage>
</organism>
<dbReference type="PANTHER" id="PTHR38797">
    <property type="entry name" value="NUCLEAR PORE COMPLEX PROTEIN NUP85-RELATED"/>
    <property type="match status" value="1"/>
</dbReference>
<evidence type="ECO:0000313" key="3">
    <source>
        <dbReference type="Proteomes" id="UP000799424"/>
    </source>
</evidence>
<proteinExistence type="predicted"/>
<keyword evidence="3" id="KW-1185">Reference proteome</keyword>
<feature type="coiled-coil region" evidence="1">
    <location>
        <begin position="205"/>
        <end position="232"/>
    </location>
</feature>
<evidence type="ECO:0000313" key="2">
    <source>
        <dbReference type="EMBL" id="KAF2821941.1"/>
    </source>
</evidence>
<dbReference type="Pfam" id="PF12311">
    <property type="entry name" value="DUF3632"/>
    <property type="match status" value="1"/>
</dbReference>